<proteinExistence type="predicted"/>
<evidence type="ECO:0000313" key="3">
    <source>
        <dbReference type="EMBL" id="PKV15077.1"/>
    </source>
</evidence>
<reference evidence="4 5" key="1">
    <citation type="submission" date="2017-11" db="EMBL/GenBank/DDBJ databases">
        <title>Xanthomonas prunicola sp. nov., a novel pathogen that affects nectarine (Prunus persica var. nectarine) trees.</title>
        <authorList>
            <person name="Lopez M."/>
            <person name="Lopez-Soriano P."/>
            <person name="Garita-Cambronero J."/>
            <person name="Beltran C."/>
            <person name="Taghouti G."/>
            <person name="Portier P."/>
            <person name="Cubero J."/>
            <person name="Fischer-Le Saux M."/>
            <person name="Marco-Noales E."/>
        </authorList>
    </citation>
    <scope>NUCLEOTIDE SEQUENCE [LARGE SCALE GENOMIC DNA]</scope>
    <source>
        <strain evidence="2 4">CFBP8353</strain>
        <strain evidence="3 5">CFBP8354</strain>
    </source>
</reference>
<evidence type="ECO:0000313" key="4">
    <source>
        <dbReference type="Proteomes" id="UP000233720"/>
    </source>
</evidence>
<accession>A0A2N3RE39</accession>
<dbReference type="Proteomes" id="UP000233748">
    <property type="component" value="Unassembled WGS sequence"/>
</dbReference>
<comment type="caution">
    <text evidence="2">The sequence shown here is derived from an EMBL/GenBank/DDBJ whole genome shotgun (WGS) entry which is preliminary data.</text>
</comment>
<dbReference type="EMBL" id="PHKW01000014">
    <property type="protein sequence ID" value="PKV15077.1"/>
    <property type="molecule type" value="Genomic_DNA"/>
</dbReference>
<dbReference type="EMBL" id="PHKV01000015">
    <property type="protein sequence ID" value="PKV10755.1"/>
    <property type="molecule type" value="Genomic_DNA"/>
</dbReference>
<dbReference type="OrthoDB" id="6001268at2"/>
<feature type="signal peptide" evidence="1">
    <location>
        <begin position="1"/>
        <end position="25"/>
    </location>
</feature>
<keyword evidence="5" id="KW-1185">Reference proteome</keyword>
<protein>
    <recommendedName>
        <fullName evidence="6">Secreted protein</fullName>
    </recommendedName>
</protein>
<evidence type="ECO:0000256" key="1">
    <source>
        <dbReference type="SAM" id="SignalP"/>
    </source>
</evidence>
<evidence type="ECO:0000313" key="5">
    <source>
        <dbReference type="Proteomes" id="UP000233748"/>
    </source>
</evidence>
<keyword evidence="1" id="KW-0732">Signal</keyword>
<evidence type="ECO:0008006" key="6">
    <source>
        <dbReference type="Google" id="ProtNLM"/>
    </source>
</evidence>
<evidence type="ECO:0000313" key="2">
    <source>
        <dbReference type="EMBL" id="PKV10755.1"/>
    </source>
</evidence>
<organism evidence="2 4">
    <name type="scientific">Xanthomonas prunicola</name>
    <dbReference type="NCBI Taxonomy" id="2053930"/>
    <lineage>
        <taxon>Bacteria</taxon>
        <taxon>Pseudomonadati</taxon>
        <taxon>Pseudomonadota</taxon>
        <taxon>Gammaproteobacteria</taxon>
        <taxon>Lysobacterales</taxon>
        <taxon>Lysobacteraceae</taxon>
        <taxon>Xanthomonas</taxon>
    </lineage>
</organism>
<feature type="chain" id="PRO_5014749194" description="Secreted protein" evidence="1">
    <location>
        <begin position="26"/>
        <end position="156"/>
    </location>
</feature>
<name>A0A2N3RE39_9XANT</name>
<dbReference type="AlphaFoldDB" id="A0A2N3RE39"/>
<dbReference type="Proteomes" id="UP000233720">
    <property type="component" value="Unassembled WGS sequence"/>
</dbReference>
<sequence>MEVKANTLKVVCVLACALMAGQVSAQTGGCCAGGVGAKATMGLGERSPAAANLTLDPAWSIYEFQRDGVTYLQINDVAGEVRAVVARVDNALWVLPMGKDADRVTVPAANTIWASSSTTSATDLGPNAKMVYQTAHFTVHVERQANVERWKVSPTR</sequence>
<gene>
    <name evidence="2" type="ORF">XpruCFBP8353_21410</name>
    <name evidence="3" type="ORF">XpruCFBP8354_21695</name>
</gene>